<organism evidence="1 2">
    <name type="scientific">Populus alba</name>
    <name type="common">White poplar</name>
    <dbReference type="NCBI Taxonomy" id="43335"/>
    <lineage>
        <taxon>Eukaryota</taxon>
        <taxon>Viridiplantae</taxon>
        <taxon>Streptophyta</taxon>
        <taxon>Embryophyta</taxon>
        <taxon>Tracheophyta</taxon>
        <taxon>Spermatophyta</taxon>
        <taxon>Magnoliopsida</taxon>
        <taxon>eudicotyledons</taxon>
        <taxon>Gunneridae</taxon>
        <taxon>Pentapetalae</taxon>
        <taxon>rosids</taxon>
        <taxon>fabids</taxon>
        <taxon>Malpighiales</taxon>
        <taxon>Salicaceae</taxon>
        <taxon>Saliceae</taxon>
        <taxon>Populus</taxon>
    </lineage>
</organism>
<accession>A0ACC4BH03</accession>
<dbReference type="EMBL" id="RCHU02000011">
    <property type="protein sequence ID" value="KAL3577344.1"/>
    <property type="molecule type" value="Genomic_DNA"/>
</dbReference>
<reference evidence="1 2" key="1">
    <citation type="journal article" date="2024" name="Plant Biotechnol. J.">
        <title>Genome and CRISPR/Cas9 system of a widespread forest tree (Populus alba) in the world.</title>
        <authorList>
            <person name="Liu Y.J."/>
            <person name="Jiang P.F."/>
            <person name="Han X.M."/>
            <person name="Li X.Y."/>
            <person name="Wang H.M."/>
            <person name="Wang Y.J."/>
            <person name="Wang X.X."/>
            <person name="Zeng Q.Y."/>
        </authorList>
    </citation>
    <scope>NUCLEOTIDE SEQUENCE [LARGE SCALE GENOMIC DNA]</scope>
    <source>
        <strain evidence="2">cv. PAL-ZL1</strain>
    </source>
</reference>
<keyword evidence="2" id="KW-1185">Reference proteome</keyword>
<protein>
    <submittedName>
        <fullName evidence="1">Uncharacterized protein</fullName>
    </submittedName>
</protein>
<evidence type="ECO:0000313" key="1">
    <source>
        <dbReference type="EMBL" id="KAL3577344.1"/>
    </source>
</evidence>
<comment type="caution">
    <text evidence="1">The sequence shown here is derived from an EMBL/GenBank/DDBJ whole genome shotgun (WGS) entry which is preliminary data.</text>
</comment>
<dbReference type="Proteomes" id="UP000309997">
    <property type="component" value="Unassembled WGS sequence"/>
</dbReference>
<proteinExistence type="predicted"/>
<evidence type="ECO:0000313" key="2">
    <source>
        <dbReference type="Proteomes" id="UP000309997"/>
    </source>
</evidence>
<sequence>MIRGAARFHEQESEVKKEWYSRDYTRKVLYNSNFDLYQAPAANWRDTLSCVMAPRQPNPQDLPDACRDIMIDYSNKVMVLAQRLFELLSEALGLDPNYLKDIHCAEGLFFLGHYYPACPEPDLTFGTSSHSDSSFLTVLLQDQIGGLQVLHENQWVDLNPIPGALVVNLGDMLQLSPSLSKLQNAAAGDDDEDLSFLEEETDTVPHGHGHDQDHYPDPDQFDEEFDNEDDLDNYSDLDDSELDSYKEPEIDNKDVVVLKEGNFSDFVTKNKFVTSDLVCSWQALGKRWICAGQTSHGPMEAKRT</sequence>
<gene>
    <name evidence="1" type="ORF">D5086_022627</name>
</gene>
<name>A0ACC4BH03_POPAL</name>